<sequence>MWNNKGKYNADNRSNSVYLVVIMHLKEDKIETTLSHYPEFYSFNSL</sequence>
<proteinExistence type="predicted"/>
<dbReference type="AlphaFoldDB" id="A0A369QL32"/>
<name>A0A369QL32_9BACT</name>
<gene>
    <name evidence="1" type="ORF">AHMF7616_02154</name>
</gene>
<dbReference type="Proteomes" id="UP000253919">
    <property type="component" value="Unassembled WGS sequence"/>
</dbReference>
<organism evidence="1 2">
    <name type="scientific">Adhaeribacter pallidiroseus</name>
    <dbReference type="NCBI Taxonomy" id="2072847"/>
    <lineage>
        <taxon>Bacteria</taxon>
        <taxon>Pseudomonadati</taxon>
        <taxon>Bacteroidota</taxon>
        <taxon>Cytophagia</taxon>
        <taxon>Cytophagales</taxon>
        <taxon>Hymenobacteraceae</taxon>
        <taxon>Adhaeribacter</taxon>
    </lineage>
</organism>
<protein>
    <submittedName>
        <fullName evidence="1">Uncharacterized protein</fullName>
    </submittedName>
</protein>
<evidence type="ECO:0000313" key="1">
    <source>
        <dbReference type="EMBL" id="RDC63549.1"/>
    </source>
</evidence>
<accession>A0A369QL32</accession>
<reference evidence="1 2" key="1">
    <citation type="submission" date="2018-04" db="EMBL/GenBank/DDBJ databases">
        <title>Adhaeribacter sp. HMF7616 genome sequencing and assembly.</title>
        <authorList>
            <person name="Kang H."/>
            <person name="Kang J."/>
            <person name="Cha I."/>
            <person name="Kim H."/>
            <person name="Joh K."/>
        </authorList>
    </citation>
    <scope>NUCLEOTIDE SEQUENCE [LARGE SCALE GENOMIC DNA]</scope>
    <source>
        <strain evidence="1 2">HMF7616</strain>
    </source>
</reference>
<keyword evidence="2" id="KW-1185">Reference proteome</keyword>
<dbReference type="EMBL" id="QASA01000001">
    <property type="protein sequence ID" value="RDC63549.1"/>
    <property type="molecule type" value="Genomic_DNA"/>
</dbReference>
<evidence type="ECO:0000313" key="2">
    <source>
        <dbReference type="Proteomes" id="UP000253919"/>
    </source>
</evidence>
<comment type="caution">
    <text evidence="1">The sequence shown here is derived from an EMBL/GenBank/DDBJ whole genome shotgun (WGS) entry which is preliminary data.</text>
</comment>